<reference evidence="2 3" key="1">
    <citation type="submission" date="2019-10" db="EMBL/GenBank/DDBJ databases">
        <title>Extracellular Electron Transfer in a Candidatus Methanoperedens spp. Enrichment Culture.</title>
        <authorList>
            <person name="Berger S."/>
            <person name="Rangel Shaw D."/>
            <person name="Berben T."/>
            <person name="In 'T Zandt M."/>
            <person name="Frank J."/>
            <person name="Reimann J."/>
            <person name="Jetten M.S.M."/>
            <person name="Welte C.U."/>
        </authorList>
    </citation>
    <scope>NUCLEOTIDE SEQUENCE [LARGE SCALE GENOMIC DNA]</scope>
    <source>
        <strain evidence="2">SB12</strain>
    </source>
</reference>
<protein>
    <recommendedName>
        <fullName evidence="1">Tox-HNH-HHH domain-containing protein</fullName>
    </recommendedName>
</protein>
<evidence type="ECO:0000313" key="2">
    <source>
        <dbReference type="EMBL" id="KAB2935544.1"/>
    </source>
</evidence>
<proteinExistence type="predicted"/>
<sequence>MAAVAQGFKNFIKNFVGHLKNSLKSWLFGNLAKAGITLPETIDAKGIFHLAVQILGLTYQNIRSLIVGKVGDGGEEAMGVAEKTVEIVQKVSTEGPQGLWEEAKDKLASMRDTVIGGIIGWVRNTIIVQAVTRLLGMFTPVGAIIEAGRGIYNTIMFFVQKANEIASLANAIFESITNIAQRRLGPAAAYIESTLGKGLTLSIGFLAKYIGLGGIPEKIKAIIAKVKKPVDRAIGKVTDWIAGKVKLIVAKIKGGIDKAKGLFSKNKEMEEWEKKNPEKAAERDRGLAEIDELEKAKIVDGEISQDDAEGIAKTVKRKYSVFKKVEVVGNEDRLVYKYIVNPEGRHYSYSILSQKPVGAYSLLPDAYIDRRYTIDMSNAPDRSATTALGHRRNGPWFWREMLKIHPELFNADNVALIRDETAPLINDVWIQKYPQHAAFDKRRLVHHHIEQGPIATPLPEPVHLKWSKYLHSVKRK</sequence>
<dbReference type="Pfam" id="PF15637">
    <property type="entry name" value="Tox-HNH-HHH"/>
    <property type="match status" value="1"/>
</dbReference>
<dbReference type="Proteomes" id="UP000460298">
    <property type="component" value="Unassembled WGS sequence"/>
</dbReference>
<gene>
    <name evidence="2" type="ORF">F9K24_02100</name>
</gene>
<accession>A0A833H5G5</accession>
<name>A0A833H5G5_9LEPT</name>
<feature type="domain" description="Tox-HNH-HHH" evidence="1">
    <location>
        <begin position="371"/>
        <end position="465"/>
    </location>
</feature>
<dbReference type="EMBL" id="WBUI01000001">
    <property type="protein sequence ID" value="KAB2935544.1"/>
    <property type="molecule type" value="Genomic_DNA"/>
</dbReference>
<evidence type="ECO:0000313" key="3">
    <source>
        <dbReference type="Proteomes" id="UP000460298"/>
    </source>
</evidence>
<evidence type="ECO:0000259" key="1">
    <source>
        <dbReference type="Pfam" id="PF15637"/>
    </source>
</evidence>
<organism evidence="2 3">
    <name type="scientific">Leptonema illini</name>
    <dbReference type="NCBI Taxonomy" id="183"/>
    <lineage>
        <taxon>Bacteria</taxon>
        <taxon>Pseudomonadati</taxon>
        <taxon>Spirochaetota</taxon>
        <taxon>Spirochaetia</taxon>
        <taxon>Leptospirales</taxon>
        <taxon>Leptospiraceae</taxon>
        <taxon>Leptonema</taxon>
    </lineage>
</organism>
<dbReference type="InterPro" id="IPR028915">
    <property type="entry name" value="Tox-HNH-HHH_dom"/>
</dbReference>
<comment type="caution">
    <text evidence="2">The sequence shown here is derived from an EMBL/GenBank/DDBJ whole genome shotgun (WGS) entry which is preliminary data.</text>
</comment>
<dbReference type="AlphaFoldDB" id="A0A833H5G5"/>